<accession>A0ABT7LUY8</accession>
<organism evidence="1 2">
    <name type="scientific">Geitlerinema calcuttense NRMC-F 0142</name>
    <dbReference type="NCBI Taxonomy" id="2922238"/>
    <lineage>
        <taxon>Bacteria</taxon>
        <taxon>Bacillati</taxon>
        <taxon>Cyanobacteriota</taxon>
        <taxon>Cyanophyceae</taxon>
        <taxon>Geitlerinematales</taxon>
        <taxon>Geitlerinemataceae</taxon>
        <taxon>Geitlerinema</taxon>
    </lineage>
</organism>
<dbReference type="Proteomes" id="UP001230986">
    <property type="component" value="Unassembled WGS sequence"/>
</dbReference>
<dbReference type="RefSeq" id="WP_286003982.1">
    <property type="nucleotide sequence ID" value="NZ_JASVEJ010000001.1"/>
</dbReference>
<keyword evidence="2" id="KW-1185">Reference proteome</keyword>
<reference evidence="1 2" key="1">
    <citation type="submission" date="2023-06" db="EMBL/GenBank/DDBJ databases">
        <title>Whole genome sequence of Oscillatoria calcuttensis NRMC-F 0142.</title>
        <authorList>
            <person name="Shakena Fathima T."/>
            <person name="Muralitharan G."/>
            <person name="Thajuddin N."/>
        </authorList>
    </citation>
    <scope>NUCLEOTIDE SEQUENCE [LARGE SCALE GENOMIC DNA]</scope>
    <source>
        <strain evidence="1 2">NRMC-F 0142</strain>
    </source>
</reference>
<proteinExistence type="predicted"/>
<gene>
    <name evidence="1" type="ORF">QQ055_00020</name>
</gene>
<evidence type="ECO:0000313" key="2">
    <source>
        <dbReference type="Proteomes" id="UP001230986"/>
    </source>
</evidence>
<evidence type="ECO:0000313" key="1">
    <source>
        <dbReference type="EMBL" id="MDL5055873.1"/>
    </source>
</evidence>
<name>A0ABT7LUY8_9CYAN</name>
<dbReference type="EMBL" id="JASVEJ010000001">
    <property type="protein sequence ID" value="MDL5055873.1"/>
    <property type="molecule type" value="Genomic_DNA"/>
</dbReference>
<protein>
    <recommendedName>
        <fullName evidence="3">Phage protein</fullName>
    </recommendedName>
</protein>
<sequence>MSEQLIKTPVTVVVGDDDDIADADGDVIATSWTEQGEHIDSTNKPEMIDKSDLETIEAYFAVCFECESYTTPAKEEWHEAAADAMDAGWRVINGDVYCKDCKGLVLQRIEEVEGIRG</sequence>
<evidence type="ECO:0008006" key="3">
    <source>
        <dbReference type="Google" id="ProtNLM"/>
    </source>
</evidence>
<comment type="caution">
    <text evidence="1">The sequence shown here is derived from an EMBL/GenBank/DDBJ whole genome shotgun (WGS) entry which is preliminary data.</text>
</comment>